<keyword evidence="3" id="KW-1185">Reference proteome</keyword>
<evidence type="ECO:0000313" key="3">
    <source>
        <dbReference type="Proteomes" id="UP000261731"/>
    </source>
</evidence>
<name>A0A385DY29_9CAUD</name>
<reference evidence="2 3" key="1">
    <citation type="submission" date="2018-07" db="EMBL/GenBank/DDBJ databases">
        <authorList>
            <person name="Bragdon E."/>
            <person name="Orellana H."/>
            <person name="Sterchele H."/>
            <person name="Molloy S.D."/>
            <person name="Garlena R.A."/>
            <person name="Russell D.A."/>
            <person name="Pope W.H."/>
            <person name="Jacobs-Sera D."/>
            <person name="Hatfull G.F."/>
        </authorList>
    </citation>
    <scope>NUCLEOTIDE SEQUENCE [LARGE SCALE GENOMIC DNA]</scope>
</reference>
<proteinExistence type="predicted"/>
<dbReference type="Proteomes" id="UP000261731">
    <property type="component" value="Segment"/>
</dbReference>
<dbReference type="GeneID" id="70080416"/>
<sequence length="134" mass="14698">MVSKFLDVTLVIRFTSASVLNVIETAAKVARSRQTPSPIYPRSTPAKRPVSTKASSAPKRKTEWQLRLNMPMVYRLMDDHGFSGATDMAVHCKASRDTMSRAFRGDGITSSLACKVATALGVHPNEISRFQDVA</sequence>
<gene>
    <name evidence="2" type="primary">41</name>
    <name evidence="2" type="ORF">SEA_NEVILLE_41</name>
</gene>
<organism evidence="2 3">
    <name type="scientific">Gordonia phage Neville</name>
    <dbReference type="NCBI Taxonomy" id="2301693"/>
    <lineage>
        <taxon>Viruses</taxon>
        <taxon>Duplodnaviria</taxon>
        <taxon>Heunggongvirae</taxon>
        <taxon>Uroviricota</taxon>
        <taxon>Caudoviricetes</taxon>
        <taxon>Deeyouvirinae</taxon>
        <taxon>Nevillevirus</taxon>
        <taxon>Nevillevirus neville</taxon>
    </lineage>
</organism>
<protein>
    <submittedName>
        <fullName evidence="2">Cro protein</fullName>
    </submittedName>
</protein>
<evidence type="ECO:0000313" key="2">
    <source>
        <dbReference type="EMBL" id="AXQ64413.1"/>
    </source>
</evidence>
<evidence type="ECO:0000256" key="1">
    <source>
        <dbReference type="SAM" id="MobiDB-lite"/>
    </source>
</evidence>
<dbReference type="KEGG" id="vg:70080416"/>
<dbReference type="RefSeq" id="YP_010245897.1">
    <property type="nucleotide sequence ID" value="NC_060131.1"/>
</dbReference>
<feature type="region of interest" description="Disordered" evidence="1">
    <location>
        <begin position="33"/>
        <end position="61"/>
    </location>
</feature>
<accession>A0A385DY29</accession>
<dbReference type="EMBL" id="MH651182">
    <property type="protein sequence ID" value="AXQ64413.1"/>
    <property type="molecule type" value="Genomic_DNA"/>
</dbReference>